<feature type="transmembrane region" description="Helical" evidence="1">
    <location>
        <begin position="76"/>
        <end position="100"/>
    </location>
</feature>
<feature type="transmembrane region" description="Helical" evidence="1">
    <location>
        <begin position="42"/>
        <end position="64"/>
    </location>
</feature>
<dbReference type="Proteomes" id="UP001203342">
    <property type="component" value="Unassembled WGS sequence"/>
</dbReference>
<evidence type="ECO:0000313" key="3">
    <source>
        <dbReference type="Proteomes" id="UP001203342"/>
    </source>
</evidence>
<evidence type="ECO:0000256" key="1">
    <source>
        <dbReference type="SAM" id="Phobius"/>
    </source>
</evidence>
<name>A0ABT0THW8_9FLAO</name>
<keyword evidence="3" id="KW-1185">Reference proteome</keyword>
<evidence type="ECO:0000313" key="2">
    <source>
        <dbReference type="EMBL" id="MCL9770571.1"/>
    </source>
</evidence>
<keyword evidence="1" id="KW-1133">Transmembrane helix</keyword>
<feature type="transmembrane region" description="Helical" evidence="1">
    <location>
        <begin position="12"/>
        <end position="30"/>
    </location>
</feature>
<feature type="transmembrane region" description="Helical" evidence="1">
    <location>
        <begin position="190"/>
        <end position="208"/>
    </location>
</feature>
<reference evidence="2 3" key="1">
    <citation type="submission" date="2022-05" db="EMBL/GenBank/DDBJ databases">
        <title>Flavobacterium sp., isolated from activated sludge.</title>
        <authorList>
            <person name="Ran Q."/>
        </authorList>
    </citation>
    <scope>NUCLEOTIDE SEQUENCE [LARGE SCALE GENOMIC DNA]</scope>
    <source>
        <strain evidence="2 3">HXWNR69</strain>
    </source>
</reference>
<feature type="transmembrane region" description="Helical" evidence="1">
    <location>
        <begin position="160"/>
        <end position="178"/>
    </location>
</feature>
<comment type="caution">
    <text evidence="2">The sequence shown here is derived from an EMBL/GenBank/DDBJ whole genome shotgun (WGS) entry which is preliminary data.</text>
</comment>
<keyword evidence="1" id="KW-0812">Transmembrane</keyword>
<organism evidence="2 3">
    <name type="scientific">Flavobacterium fragile</name>
    <dbReference type="NCBI Taxonomy" id="2949085"/>
    <lineage>
        <taxon>Bacteria</taxon>
        <taxon>Pseudomonadati</taxon>
        <taxon>Bacteroidota</taxon>
        <taxon>Flavobacteriia</taxon>
        <taxon>Flavobacteriales</taxon>
        <taxon>Flavobacteriaceae</taxon>
        <taxon>Flavobacterium</taxon>
    </lineage>
</organism>
<dbReference type="RefSeq" id="WP_250582083.1">
    <property type="nucleotide sequence ID" value="NZ_JAMLJN010000006.1"/>
</dbReference>
<accession>A0ABT0THW8</accession>
<gene>
    <name evidence="2" type="ORF">NAT47_09080</name>
</gene>
<protein>
    <submittedName>
        <fullName evidence="2">Uncharacterized protein</fullName>
    </submittedName>
</protein>
<proteinExistence type="predicted"/>
<keyword evidence="1" id="KW-0472">Membrane</keyword>
<feature type="transmembrane region" description="Helical" evidence="1">
    <location>
        <begin position="120"/>
        <end position="148"/>
    </location>
</feature>
<sequence>MENKILPKIYKSTVIIAFSYAVLLLVYAIYKEFFYVDGTWFHGFTANGFAVLSGLIWIGILLIFKHFINNVFNYSIANGLINAYIIFLGITTLTQLTVIYKSFLVYTSLEEGESFNALSAFASSSILGAILLFISNFAIIVISVLLGIKLSKMNSIYKKLFQILGFTFIGYGIISILGTFDLLGTDIFQFLTKATIVIGIGVIFIKVVNMNNADLNALLISAKKTEIVKVKPENQLQEEKLIEENNFSEIIKHKEKAEVSKPIEDELPLINWDEFKDKELVISYFNSLPEDEVKRIENIIQSKSNQRLSAEQNYQFVLNYIAEKKLYDHQRFLPK</sequence>
<dbReference type="EMBL" id="JAMLJN010000006">
    <property type="protein sequence ID" value="MCL9770571.1"/>
    <property type="molecule type" value="Genomic_DNA"/>
</dbReference>